<dbReference type="GO" id="GO:0016765">
    <property type="term" value="F:transferase activity, transferring alkyl or aryl (other than methyl) groups"/>
    <property type="evidence" value="ECO:0007669"/>
    <property type="project" value="InterPro"/>
</dbReference>
<proteinExistence type="inferred from homology"/>
<evidence type="ECO:0000256" key="4">
    <source>
        <dbReference type="ARBA" id="ARBA00022692"/>
    </source>
</evidence>
<name>A0A151RY09_CAJCA</name>
<dbReference type="Proteomes" id="UP000075243">
    <property type="component" value="Unassembled WGS sequence"/>
</dbReference>
<comment type="similarity">
    <text evidence="2">Belongs to the UbiA prenyltransferase family.</text>
</comment>
<keyword evidence="9" id="KW-1185">Reference proteome</keyword>
<dbReference type="PANTHER" id="PTHR43009">
    <property type="entry name" value="HOMOGENTISATE SOLANESYLTRANSFERASE, CHLOROPLASTIC"/>
    <property type="match status" value="1"/>
</dbReference>
<dbReference type="Gramene" id="C.cajan_31031.t">
    <property type="protein sequence ID" value="C.cajan_31031.t"/>
    <property type="gene ID" value="C.cajan_31031"/>
</dbReference>
<gene>
    <name evidence="8" type="ORF">KK1_030904</name>
</gene>
<comment type="subcellular location">
    <subcellularLocation>
        <location evidence="1">Plastid</location>
        <location evidence="1">Chloroplast membrane</location>
        <topology evidence="1">Multi-pass membrane protein</topology>
    </subcellularLocation>
</comment>
<sequence length="156" mass="17986">MSIVVVRTIIVQFAFFLHMQMHVFKRPIIFPKSLILATTLMGFFSSVIALFKDIPDIKGDQIFDIKSFSVRFGKKRMFWICVSLLEMAYGIAVMAGATSSNLWSKMITVFGHGLLALILLYHAKSVDLENKSAITSFYMFIWKLFYAEYFIIPFVR</sequence>
<evidence type="ECO:0000256" key="5">
    <source>
        <dbReference type="ARBA" id="ARBA00022989"/>
    </source>
</evidence>
<evidence type="ECO:0000313" key="9">
    <source>
        <dbReference type="Proteomes" id="UP000075243"/>
    </source>
</evidence>
<evidence type="ECO:0000313" key="8">
    <source>
        <dbReference type="EMBL" id="KYP47445.1"/>
    </source>
</evidence>
<keyword evidence="3" id="KW-0808">Transferase</keyword>
<evidence type="ECO:0000256" key="7">
    <source>
        <dbReference type="SAM" id="Phobius"/>
    </source>
</evidence>
<accession>A0A151RY09</accession>
<dbReference type="Gene3D" id="1.20.120.1780">
    <property type="entry name" value="UbiA prenyltransferase"/>
    <property type="match status" value="1"/>
</dbReference>
<evidence type="ECO:0000256" key="2">
    <source>
        <dbReference type="ARBA" id="ARBA00005985"/>
    </source>
</evidence>
<feature type="transmembrane region" description="Helical" evidence="7">
    <location>
        <begin position="77"/>
        <end position="96"/>
    </location>
</feature>
<protein>
    <submittedName>
        <fullName evidence="8">Uncharacterized protein</fullName>
    </submittedName>
</protein>
<dbReference type="AlphaFoldDB" id="A0A151RY09"/>
<dbReference type="InterPro" id="IPR000537">
    <property type="entry name" value="UbiA_prenyltransferase"/>
</dbReference>
<organism evidence="8 9">
    <name type="scientific">Cajanus cajan</name>
    <name type="common">Pigeon pea</name>
    <name type="synonym">Cajanus indicus</name>
    <dbReference type="NCBI Taxonomy" id="3821"/>
    <lineage>
        <taxon>Eukaryota</taxon>
        <taxon>Viridiplantae</taxon>
        <taxon>Streptophyta</taxon>
        <taxon>Embryophyta</taxon>
        <taxon>Tracheophyta</taxon>
        <taxon>Spermatophyta</taxon>
        <taxon>Magnoliopsida</taxon>
        <taxon>eudicotyledons</taxon>
        <taxon>Gunneridae</taxon>
        <taxon>Pentapetalae</taxon>
        <taxon>rosids</taxon>
        <taxon>fabids</taxon>
        <taxon>Fabales</taxon>
        <taxon>Fabaceae</taxon>
        <taxon>Papilionoideae</taxon>
        <taxon>50 kb inversion clade</taxon>
        <taxon>NPAAA clade</taxon>
        <taxon>indigoferoid/millettioid clade</taxon>
        <taxon>Phaseoleae</taxon>
        <taxon>Cajanus</taxon>
    </lineage>
</organism>
<dbReference type="STRING" id="3821.A0A151RY09"/>
<evidence type="ECO:0000256" key="6">
    <source>
        <dbReference type="ARBA" id="ARBA00023136"/>
    </source>
</evidence>
<evidence type="ECO:0000256" key="3">
    <source>
        <dbReference type="ARBA" id="ARBA00022679"/>
    </source>
</evidence>
<feature type="transmembrane region" description="Helical" evidence="7">
    <location>
        <begin position="29"/>
        <end position="51"/>
    </location>
</feature>
<dbReference type="GO" id="GO:0031969">
    <property type="term" value="C:chloroplast membrane"/>
    <property type="evidence" value="ECO:0007669"/>
    <property type="project" value="UniProtKB-SubCell"/>
</dbReference>
<evidence type="ECO:0000256" key="1">
    <source>
        <dbReference type="ARBA" id="ARBA00004508"/>
    </source>
</evidence>
<keyword evidence="5 7" id="KW-1133">Transmembrane helix</keyword>
<feature type="transmembrane region" description="Helical" evidence="7">
    <location>
        <begin position="102"/>
        <end position="121"/>
    </location>
</feature>
<dbReference type="PANTHER" id="PTHR43009:SF6">
    <property type="entry name" value="HOMOGENTISATE PHYTYLTRANSFERASE 1, CHLOROPLASTIC"/>
    <property type="match status" value="1"/>
</dbReference>
<keyword evidence="6 7" id="KW-0472">Membrane</keyword>
<feature type="transmembrane region" description="Helical" evidence="7">
    <location>
        <begin position="133"/>
        <end position="152"/>
    </location>
</feature>
<keyword evidence="4 7" id="KW-0812">Transmembrane</keyword>
<reference evidence="8" key="1">
    <citation type="journal article" date="2012" name="Nat. Biotechnol.">
        <title>Draft genome sequence of pigeonpea (Cajanus cajan), an orphan legume crop of resource-poor farmers.</title>
        <authorList>
            <person name="Varshney R.K."/>
            <person name="Chen W."/>
            <person name="Li Y."/>
            <person name="Bharti A.K."/>
            <person name="Saxena R.K."/>
            <person name="Schlueter J.A."/>
            <person name="Donoghue M.T."/>
            <person name="Azam S."/>
            <person name="Fan G."/>
            <person name="Whaley A.M."/>
            <person name="Farmer A.D."/>
            <person name="Sheridan J."/>
            <person name="Iwata A."/>
            <person name="Tuteja R."/>
            <person name="Penmetsa R.V."/>
            <person name="Wu W."/>
            <person name="Upadhyaya H.D."/>
            <person name="Yang S.P."/>
            <person name="Shah T."/>
            <person name="Saxena K.B."/>
            <person name="Michael T."/>
            <person name="McCombie W.R."/>
            <person name="Yang B."/>
            <person name="Zhang G."/>
            <person name="Yang H."/>
            <person name="Wang J."/>
            <person name="Spillane C."/>
            <person name="Cook D.R."/>
            <person name="May G.D."/>
            <person name="Xu X."/>
            <person name="Jackson S.A."/>
        </authorList>
    </citation>
    <scope>NUCLEOTIDE SEQUENCE [LARGE SCALE GENOMIC DNA]</scope>
</reference>
<dbReference type="OMA" id="KVFFICI"/>
<dbReference type="Pfam" id="PF01040">
    <property type="entry name" value="UbiA"/>
    <property type="match status" value="1"/>
</dbReference>
<dbReference type="EMBL" id="KQ483527">
    <property type="protein sequence ID" value="KYP47445.1"/>
    <property type="molecule type" value="Genomic_DNA"/>
</dbReference>